<dbReference type="GO" id="GO:0005737">
    <property type="term" value="C:cytoplasm"/>
    <property type="evidence" value="ECO:0007669"/>
    <property type="project" value="TreeGrafter"/>
</dbReference>
<dbReference type="Pfam" id="PF00300">
    <property type="entry name" value="His_Phos_1"/>
    <property type="match status" value="1"/>
</dbReference>
<reference evidence="3" key="1">
    <citation type="journal article" date="2015" name="Genome Announc.">
        <title>Complete Genome Sequence of the Bacteriochlorophyll b-Producing Photosynthetic Bacterium Blastochloris viridis.</title>
        <authorList>
            <person name="Tsukatani Y."/>
            <person name="Hirose Y."/>
            <person name="Harada J."/>
            <person name="Misawa N."/>
            <person name="Mori K."/>
            <person name="Inoue K."/>
            <person name="Tamiaki H."/>
        </authorList>
    </citation>
    <scope>NUCLEOTIDE SEQUENCE [LARGE SCALE GENOMIC DNA]</scope>
    <source>
        <strain evidence="3">DSM 133</strain>
    </source>
</reference>
<organism evidence="3">
    <name type="scientific">Blastochloris viridis</name>
    <name type="common">Rhodopseudomonas viridis</name>
    <dbReference type="NCBI Taxonomy" id="1079"/>
    <lineage>
        <taxon>Bacteria</taxon>
        <taxon>Pseudomonadati</taxon>
        <taxon>Pseudomonadota</taxon>
        <taxon>Alphaproteobacteria</taxon>
        <taxon>Hyphomicrobiales</taxon>
        <taxon>Blastochloridaceae</taxon>
        <taxon>Blastochloris</taxon>
    </lineage>
</organism>
<feature type="binding site" evidence="2">
    <location>
        <position position="79"/>
    </location>
    <ligand>
        <name>substrate</name>
    </ligand>
</feature>
<dbReference type="AlphaFoldDB" id="A0A182D4N3"/>
<name>A0A182D4N3_BLAVI</name>
<dbReference type="Gene3D" id="3.40.50.1240">
    <property type="entry name" value="Phosphoglycerate mutase-like"/>
    <property type="match status" value="1"/>
</dbReference>
<dbReference type="InterPro" id="IPR001345">
    <property type="entry name" value="PG/BPGM_mutase_AS"/>
</dbReference>
<sequence length="209" mass="22765">MTAPSAPARTAPVSDFPTLYLVRHGETDWNRAGRLQGRRDIPLNDTGRKQAAEAARRLLRVVEPERLAALSFVASPLARARETMELMRVALGLPPTGYAVDARLAELSFGRWEGLTWSEVRLADPVGAAARDRSIWAATPPGGESYADLADRLEDWLTEFARDAVVVAHGGVTRAMMVLSGSLAPAEACRFSIPQGRVCVVGDGWTEWR</sequence>
<protein>
    <submittedName>
        <fullName evidence="3">Phosphoglycerate mutase family Rhiz</fullName>
    </submittedName>
</protein>
<evidence type="ECO:0000256" key="2">
    <source>
        <dbReference type="PIRSR" id="PIRSR613078-2"/>
    </source>
</evidence>
<proteinExistence type="predicted"/>
<dbReference type="InterPro" id="IPR029033">
    <property type="entry name" value="His_PPase_superfam"/>
</dbReference>
<dbReference type="KEGG" id="bvr:BVIR_1961"/>
<dbReference type="CDD" id="cd07067">
    <property type="entry name" value="HP_PGM_like"/>
    <property type="match status" value="1"/>
</dbReference>
<evidence type="ECO:0000313" key="3">
    <source>
        <dbReference type="EMBL" id="BAS00375.1"/>
    </source>
</evidence>
<dbReference type="EMBL" id="AP014854">
    <property type="protein sequence ID" value="BAS00375.1"/>
    <property type="molecule type" value="Genomic_DNA"/>
</dbReference>
<dbReference type="PANTHER" id="PTHR48100">
    <property type="entry name" value="BROAD-SPECIFICITY PHOSPHATASE YOR283W-RELATED"/>
    <property type="match status" value="1"/>
</dbReference>
<dbReference type="InterPro" id="IPR013078">
    <property type="entry name" value="His_Pase_superF_clade-1"/>
</dbReference>
<dbReference type="SMART" id="SM00855">
    <property type="entry name" value="PGAM"/>
    <property type="match status" value="1"/>
</dbReference>
<feature type="active site" description="Tele-phosphohistidine intermediate" evidence="1">
    <location>
        <position position="24"/>
    </location>
</feature>
<feature type="binding site" evidence="2">
    <location>
        <begin position="23"/>
        <end position="30"/>
    </location>
    <ligand>
        <name>substrate</name>
    </ligand>
</feature>
<feature type="active site" description="Proton donor/acceptor" evidence="1">
    <location>
        <position position="106"/>
    </location>
</feature>
<dbReference type="GO" id="GO:0016791">
    <property type="term" value="F:phosphatase activity"/>
    <property type="evidence" value="ECO:0007669"/>
    <property type="project" value="TreeGrafter"/>
</dbReference>
<dbReference type="OrthoDB" id="9781415at2"/>
<dbReference type="RefSeq" id="WP_055037453.1">
    <property type="nucleotide sequence ID" value="NZ_AP014854.2"/>
</dbReference>
<dbReference type="PROSITE" id="PS00175">
    <property type="entry name" value="PG_MUTASE"/>
    <property type="match status" value="1"/>
</dbReference>
<accession>A0A182D4N3</accession>
<evidence type="ECO:0000256" key="1">
    <source>
        <dbReference type="PIRSR" id="PIRSR613078-1"/>
    </source>
</evidence>
<dbReference type="InterPro" id="IPR050275">
    <property type="entry name" value="PGM_Phosphatase"/>
</dbReference>
<dbReference type="SUPFAM" id="SSF53254">
    <property type="entry name" value="Phosphoglycerate mutase-like"/>
    <property type="match status" value="1"/>
</dbReference>
<dbReference type="PANTHER" id="PTHR48100:SF59">
    <property type="entry name" value="ADENOSYLCOBALAMIN_ALPHA-RIBAZOLE PHOSPHATASE"/>
    <property type="match status" value="1"/>
</dbReference>
<gene>
    <name evidence="3" type="ORF">BV133_2781</name>
</gene>